<name>A0A0D1EI22_9RHOB</name>
<dbReference type="Proteomes" id="UP000032232">
    <property type="component" value="Unassembled WGS sequence"/>
</dbReference>
<dbReference type="OrthoDB" id="1123495at2"/>
<evidence type="ECO:0000313" key="3">
    <source>
        <dbReference type="Proteomes" id="UP000032232"/>
    </source>
</evidence>
<dbReference type="PANTHER" id="PTHR36836:SF1">
    <property type="entry name" value="COLANIC ACID BIOSYNTHESIS PROTEIN WCAK"/>
    <property type="match status" value="1"/>
</dbReference>
<dbReference type="EMBL" id="JYFE01000049">
    <property type="protein sequence ID" value="KIT15495.1"/>
    <property type="molecule type" value="Genomic_DNA"/>
</dbReference>
<evidence type="ECO:0000259" key="1">
    <source>
        <dbReference type="Pfam" id="PF04230"/>
    </source>
</evidence>
<accession>A0A0D1EI22</accession>
<evidence type="ECO:0000313" key="2">
    <source>
        <dbReference type="EMBL" id="KIT15495.1"/>
    </source>
</evidence>
<dbReference type="STRING" id="935700.jaqu_27430"/>
<organism evidence="2 3">
    <name type="scientific">Jannaschia aquimarina</name>
    <dbReference type="NCBI Taxonomy" id="935700"/>
    <lineage>
        <taxon>Bacteria</taxon>
        <taxon>Pseudomonadati</taxon>
        <taxon>Pseudomonadota</taxon>
        <taxon>Alphaproteobacteria</taxon>
        <taxon>Rhodobacterales</taxon>
        <taxon>Roseobacteraceae</taxon>
        <taxon>Jannaschia</taxon>
    </lineage>
</organism>
<dbReference type="PANTHER" id="PTHR36836">
    <property type="entry name" value="COLANIC ACID BIOSYNTHESIS PROTEIN WCAK"/>
    <property type="match status" value="1"/>
</dbReference>
<comment type="caution">
    <text evidence="2">The sequence shown here is derived from an EMBL/GenBank/DDBJ whole genome shotgun (WGS) entry which is preliminary data.</text>
</comment>
<dbReference type="AlphaFoldDB" id="A0A0D1EI22"/>
<keyword evidence="3" id="KW-1185">Reference proteome</keyword>
<sequence length="335" mass="36192">MIPAVVLNDTRPDHHHGCARVMSVLERRLAKVGIGISAYGMVGLPWRKQPAVVAALPQARLVIVNGEGTLHHGSWRGADLLSIAEAPEAARARCVLVNALFQDNPASWRAPLDRFDLVSLRDERSAAHYAELTGRTGRVVPDLTLCDGVVGERPGKRDGLIFGDSVDPDVTATLWKTARQIPGARIVPTVTVLKRPKGRNAATRALRGLYSAAYRHAVMRRFPSLEVLQDEASYAAALRSADLHATGRFHGLCFSLITGTPALAVASNSWKIAALLEDAGLRQDRQVAPEAIAAAVEQPGDWAYDTTERAALDEFLANARRKADALFNDIANLVA</sequence>
<dbReference type="InterPro" id="IPR007345">
    <property type="entry name" value="Polysacch_pyruvyl_Trfase"/>
</dbReference>
<dbReference type="GO" id="GO:0016740">
    <property type="term" value="F:transferase activity"/>
    <property type="evidence" value="ECO:0007669"/>
    <property type="project" value="UniProtKB-KW"/>
</dbReference>
<gene>
    <name evidence="2" type="ORF">jaqu_27430</name>
</gene>
<keyword evidence="2" id="KW-0808">Transferase</keyword>
<reference evidence="2 3" key="1">
    <citation type="submission" date="2015-02" db="EMBL/GenBank/DDBJ databases">
        <title>Genome Sequence of Jannaschia aquimarina DSM28248, a member of the Roseobacter clade.</title>
        <authorList>
            <person name="Voget S."/>
            <person name="Daniel R."/>
        </authorList>
    </citation>
    <scope>NUCLEOTIDE SEQUENCE [LARGE SCALE GENOMIC DNA]</scope>
    <source>
        <strain evidence="2 3">GSW-M26</strain>
    </source>
</reference>
<dbReference type="PATRIC" id="fig|935700.4.peg.2840"/>
<proteinExistence type="predicted"/>
<protein>
    <submittedName>
        <fullName evidence="2">Polysaccharide pyruvyl transferase</fullName>
    </submittedName>
</protein>
<dbReference type="Pfam" id="PF04230">
    <property type="entry name" value="PS_pyruv_trans"/>
    <property type="match status" value="1"/>
</dbReference>
<feature type="domain" description="Polysaccharide pyruvyl transferase" evidence="1">
    <location>
        <begin position="61"/>
        <end position="268"/>
    </location>
</feature>
<dbReference type="RefSeq" id="WP_043919539.1">
    <property type="nucleotide sequence ID" value="NZ_FZPF01000012.1"/>
</dbReference>